<evidence type="ECO:0000256" key="1">
    <source>
        <dbReference type="SAM" id="SignalP"/>
    </source>
</evidence>
<dbReference type="EMBL" id="VTEG01000001">
    <property type="protein sequence ID" value="TYS01234.1"/>
    <property type="molecule type" value="Genomic_DNA"/>
</dbReference>
<dbReference type="PROSITE" id="PS51257">
    <property type="entry name" value="PROKAR_LIPOPROTEIN"/>
    <property type="match status" value="1"/>
</dbReference>
<evidence type="ECO:0000313" key="3">
    <source>
        <dbReference type="Proteomes" id="UP000325182"/>
    </source>
</evidence>
<feature type="chain" id="PRO_5023113356" description="Lipoprotein" evidence="1">
    <location>
        <begin position="23"/>
        <end position="108"/>
    </location>
</feature>
<organism evidence="2 3">
    <name type="scientific">Rossellomorea vietnamensis</name>
    <dbReference type="NCBI Taxonomy" id="218284"/>
    <lineage>
        <taxon>Bacteria</taxon>
        <taxon>Bacillati</taxon>
        <taxon>Bacillota</taxon>
        <taxon>Bacilli</taxon>
        <taxon>Bacillales</taxon>
        <taxon>Bacillaceae</taxon>
        <taxon>Rossellomorea</taxon>
    </lineage>
</organism>
<accession>A0A5D4MIU7</accession>
<proteinExistence type="predicted"/>
<sequence length="108" mass="12843">MKKVITLLFLLLLSIILGCSNSSEETIKDLPDEELLVKHWNKLSDKRKSSLIQVIHREESFHTNYDESMDKWIMLFDAGMRNTYYQDNDLKKAMLEFNRDREITEDSK</sequence>
<feature type="signal peptide" evidence="1">
    <location>
        <begin position="1"/>
        <end position="22"/>
    </location>
</feature>
<keyword evidence="1" id="KW-0732">Signal</keyword>
<dbReference type="AlphaFoldDB" id="A0A5D4MIU7"/>
<dbReference type="RefSeq" id="WP_148952595.1">
    <property type="nucleotide sequence ID" value="NZ_VTEG01000001.1"/>
</dbReference>
<gene>
    <name evidence="2" type="ORF">FZC84_00760</name>
</gene>
<evidence type="ECO:0000313" key="2">
    <source>
        <dbReference type="EMBL" id="TYS01234.1"/>
    </source>
</evidence>
<comment type="caution">
    <text evidence="2">The sequence shown here is derived from an EMBL/GenBank/DDBJ whole genome shotgun (WGS) entry which is preliminary data.</text>
</comment>
<evidence type="ECO:0008006" key="4">
    <source>
        <dbReference type="Google" id="ProtNLM"/>
    </source>
</evidence>
<name>A0A5D4MIU7_9BACI</name>
<dbReference type="Proteomes" id="UP000325182">
    <property type="component" value="Unassembled WGS sequence"/>
</dbReference>
<reference evidence="2 3" key="1">
    <citation type="submission" date="2019-08" db="EMBL/GenBank/DDBJ databases">
        <title>Bacillus genomes from the desert of Cuatro Cienegas, Coahuila.</title>
        <authorList>
            <person name="Olmedo-Alvarez G."/>
        </authorList>
    </citation>
    <scope>NUCLEOTIDE SEQUENCE [LARGE SCALE GENOMIC DNA]</scope>
    <source>
        <strain evidence="2 3">CH128b_4D</strain>
    </source>
</reference>
<protein>
    <recommendedName>
        <fullName evidence="4">Lipoprotein</fullName>
    </recommendedName>
</protein>